<dbReference type="PANTHER" id="PTHR24012">
    <property type="entry name" value="RNA BINDING PROTEIN"/>
    <property type="match status" value="1"/>
</dbReference>
<dbReference type="SUPFAM" id="SSF54928">
    <property type="entry name" value="RNA-binding domain, RBD"/>
    <property type="match status" value="2"/>
</dbReference>
<keyword evidence="8" id="KW-0539">Nucleus</keyword>
<name>A0A673JG90_9TELE</name>
<dbReference type="Proteomes" id="UP000472270">
    <property type="component" value="Unassembled WGS sequence"/>
</dbReference>
<evidence type="ECO:0000259" key="11">
    <source>
        <dbReference type="PROSITE" id="PS50102"/>
    </source>
</evidence>
<feature type="region of interest" description="Disordered" evidence="10">
    <location>
        <begin position="1"/>
        <end position="23"/>
    </location>
</feature>
<dbReference type="PROSITE" id="PS50102">
    <property type="entry name" value="RRM"/>
    <property type="match status" value="2"/>
</dbReference>
<dbReference type="InterPro" id="IPR000504">
    <property type="entry name" value="RRM_dom"/>
</dbReference>
<keyword evidence="13" id="KW-1185">Reference proteome</keyword>
<keyword evidence="7 9" id="KW-0694">RNA-binding</keyword>
<comment type="subcellular location">
    <subcellularLocation>
        <location evidence="2">Cytoplasm</location>
    </subcellularLocation>
    <subcellularLocation>
        <location evidence="1">Nucleus</location>
    </subcellularLocation>
</comment>
<feature type="domain" description="RRM" evidence="11">
    <location>
        <begin position="78"/>
        <end position="159"/>
    </location>
</feature>
<dbReference type="GO" id="GO:0006397">
    <property type="term" value="P:mRNA processing"/>
    <property type="evidence" value="ECO:0007669"/>
    <property type="project" value="UniProtKB-KW"/>
</dbReference>
<sequence>MARFTQTETRREQHPQPPHPAYSSLLFTGPGAAPTQHPLLLIPHQHQYAQIPFPKPMNGSESISIHPENGTMKDQDAIKLFIGQIPRNLEEKDLKPLFEQFGKIHELTVLKDRYTGMHKGCAFLTYCARESAIKAQNALHEQKTLPGMTRPIQVKPADSESRGEDRKLFVGMLNKQQTEEDVYRLFEPYGVIEECTVLRGPDGNSKGCAFVKFSTHAEAQSAISALHGSQTMPGASSSLVVKFADTDKERTIRRMQQMVGQFGIFNPAIALPFSTYSTYAHALMQQQAALMASSHGGYLAPSVAFPTTQIHQMGALNINSLPPTPMTPVSGEFHQTLAGLSSPPANITTSAVPSIVTPIVNGFTSIPHQPNGHPAAVLSHKFLFARTAIYPATTLTPIGQSLPQPPQVIQQQQQREGPEGCNLFIYHLPQEFGDNELMQMFLPFGTVISSKVFMDRATNQSKCFGETNQHVSVIDANDLKTAKYQPINLPSLIPASMLNLNISKKSQK</sequence>
<evidence type="ECO:0000256" key="9">
    <source>
        <dbReference type="PROSITE-ProRule" id="PRU00176"/>
    </source>
</evidence>
<gene>
    <name evidence="12" type="primary">celf5a</name>
</gene>
<evidence type="ECO:0000313" key="12">
    <source>
        <dbReference type="Ensembl" id="ENSSRHP00000052876.1"/>
    </source>
</evidence>
<evidence type="ECO:0000256" key="4">
    <source>
        <dbReference type="ARBA" id="ARBA00022490"/>
    </source>
</evidence>
<dbReference type="FunFam" id="3.30.70.330:FF:000007">
    <property type="entry name" value="CUGBP Elav-like family member 4 isoform 3"/>
    <property type="match status" value="1"/>
</dbReference>
<dbReference type="AlphaFoldDB" id="A0A673JG90"/>
<dbReference type="CDD" id="cd12632">
    <property type="entry name" value="RRM1_CELF3_4_5_6"/>
    <property type="match status" value="1"/>
</dbReference>
<dbReference type="SMART" id="SM00360">
    <property type="entry name" value="RRM"/>
    <property type="match status" value="3"/>
</dbReference>
<feature type="domain" description="RRM" evidence="11">
    <location>
        <begin position="166"/>
        <end position="246"/>
    </location>
</feature>
<evidence type="ECO:0000256" key="5">
    <source>
        <dbReference type="ARBA" id="ARBA00022664"/>
    </source>
</evidence>
<evidence type="ECO:0000256" key="8">
    <source>
        <dbReference type="ARBA" id="ARBA00023242"/>
    </source>
</evidence>
<evidence type="ECO:0000256" key="10">
    <source>
        <dbReference type="SAM" id="MobiDB-lite"/>
    </source>
</evidence>
<dbReference type="GO" id="GO:0005737">
    <property type="term" value="C:cytoplasm"/>
    <property type="evidence" value="ECO:0007669"/>
    <property type="project" value="UniProtKB-SubCell"/>
</dbReference>
<comment type="similarity">
    <text evidence="3">Belongs to the CELF/BRUNOL family.</text>
</comment>
<dbReference type="CDD" id="cd12635">
    <property type="entry name" value="RRM2_CELF3_4_5_6"/>
    <property type="match status" value="1"/>
</dbReference>
<dbReference type="GO" id="GO:0003723">
    <property type="term" value="F:RNA binding"/>
    <property type="evidence" value="ECO:0007669"/>
    <property type="project" value="UniProtKB-UniRule"/>
</dbReference>
<evidence type="ECO:0000256" key="1">
    <source>
        <dbReference type="ARBA" id="ARBA00004123"/>
    </source>
</evidence>
<evidence type="ECO:0000256" key="2">
    <source>
        <dbReference type="ARBA" id="ARBA00004496"/>
    </source>
</evidence>
<dbReference type="Gene3D" id="3.30.70.330">
    <property type="match status" value="3"/>
</dbReference>
<dbReference type="InterPro" id="IPR012677">
    <property type="entry name" value="Nucleotide-bd_a/b_plait_sf"/>
</dbReference>
<evidence type="ECO:0000256" key="7">
    <source>
        <dbReference type="ARBA" id="ARBA00022884"/>
    </source>
</evidence>
<evidence type="ECO:0000256" key="6">
    <source>
        <dbReference type="ARBA" id="ARBA00022737"/>
    </source>
</evidence>
<dbReference type="Ensembl" id="ENSSRHT00000054358.1">
    <property type="protein sequence ID" value="ENSSRHP00000052876.1"/>
    <property type="gene ID" value="ENSSRHG00000026617.1"/>
</dbReference>
<organism evidence="12 13">
    <name type="scientific">Sinocyclocheilus rhinocerous</name>
    <dbReference type="NCBI Taxonomy" id="307959"/>
    <lineage>
        <taxon>Eukaryota</taxon>
        <taxon>Metazoa</taxon>
        <taxon>Chordata</taxon>
        <taxon>Craniata</taxon>
        <taxon>Vertebrata</taxon>
        <taxon>Euteleostomi</taxon>
        <taxon>Actinopterygii</taxon>
        <taxon>Neopterygii</taxon>
        <taxon>Teleostei</taxon>
        <taxon>Ostariophysi</taxon>
        <taxon>Cypriniformes</taxon>
        <taxon>Cyprinidae</taxon>
        <taxon>Cyprininae</taxon>
        <taxon>Sinocyclocheilus</taxon>
    </lineage>
</organism>
<keyword evidence="5" id="KW-0507">mRNA processing</keyword>
<evidence type="ECO:0000256" key="3">
    <source>
        <dbReference type="ARBA" id="ARBA00009621"/>
    </source>
</evidence>
<dbReference type="GO" id="GO:0005634">
    <property type="term" value="C:nucleus"/>
    <property type="evidence" value="ECO:0007669"/>
    <property type="project" value="UniProtKB-SubCell"/>
</dbReference>
<keyword evidence="4" id="KW-0963">Cytoplasm</keyword>
<dbReference type="InterPro" id="IPR034648">
    <property type="entry name" value="CELF3/4/5/6_RRM1"/>
</dbReference>
<protein>
    <submittedName>
        <fullName evidence="12">CUGBP Elav-like family member 5</fullName>
    </submittedName>
</protein>
<reference evidence="12" key="2">
    <citation type="submission" date="2025-09" db="UniProtKB">
        <authorList>
            <consortium name="Ensembl"/>
        </authorList>
    </citation>
    <scope>IDENTIFICATION</scope>
</reference>
<reference evidence="12" key="1">
    <citation type="submission" date="2025-08" db="UniProtKB">
        <authorList>
            <consortium name="Ensembl"/>
        </authorList>
    </citation>
    <scope>IDENTIFICATION</scope>
</reference>
<dbReference type="Pfam" id="PF00076">
    <property type="entry name" value="RRM_1"/>
    <property type="match status" value="3"/>
</dbReference>
<keyword evidence="6" id="KW-0677">Repeat</keyword>
<evidence type="ECO:0000313" key="13">
    <source>
        <dbReference type="Proteomes" id="UP000472270"/>
    </source>
</evidence>
<dbReference type="InterPro" id="IPR035979">
    <property type="entry name" value="RBD_domain_sf"/>
</dbReference>
<dbReference type="FunFam" id="3.30.70.330:FF:000592">
    <property type="entry name" value="CUGBP Elav-like family member 4"/>
    <property type="match status" value="1"/>
</dbReference>
<accession>A0A673JG90</accession>
<proteinExistence type="inferred from homology"/>